<evidence type="ECO:0000256" key="1">
    <source>
        <dbReference type="SAM" id="MobiDB-lite"/>
    </source>
</evidence>
<organism evidence="4 5">
    <name type="scientific">Phaeomoniella chlamydospora</name>
    <name type="common">Phaeoacremonium chlamydosporum</name>
    <dbReference type="NCBI Taxonomy" id="158046"/>
    <lineage>
        <taxon>Eukaryota</taxon>
        <taxon>Fungi</taxon>
        <taxon>Dikarya</taxon>
        <taxon>Ascomycota</taxon>
        <taxon>Pezizomycotina</taxon>
        <taxon>Eurotiomycetes</taxon>
        <taxon>Chaetothyriomycetidae</taxon>
        <taxon>Phaeomoniellales</taxon>
        <taxon>Phaeomoniellaceae</taxon>
        <taxon>Phaeomoniella</taxon>
    </lineage>
</organism>
<dbReference type="Pfam" id="PF25543">
    <property type="entry name" value="zf-CCCH_tandem"/>
    <property type="match status" value="1"/>
</dbReference>
<dbReference type="PANTHER" id="PTHR37543:SF1">
    <property type="entry name" value="CCCH ZINC FINGER DNA BINDING PROTEIN (AFU_ORTHOLOGUE AFUA_5G12760)"/>
    <property type="match status" value="1"/>
</dbReference>
<sequence length="440" mass="50059">MDVDGLRQQLDAIKVTDAERVNFLETLIGRIELITAERDEAITKLAHADKFSKYLQTEIKHLETKSRNMEMEMERDPFVLVLIDGDNTKFTDDYIRRGALGGHDAARELRKRIESYMETLEGFQPHWKILVQVFANFSGLSKCYHDKSTFWQFILGFNKEYDLCGYIDAGNDKEAADVNIKGAMGLFYRNVHCKHILLAGSRDGGYTTYLRQYTLTNEVCKRLTLIEALPFAASLKDLSPKFFTTKFEGLFRDCDIQLRKDLPKDHNRPVTPPETPRISYASTVSKGKSKGIELGPLIDFDSSSRLPPSPPPSTSSSNRQQNSHIPRNRHGCRIDPPVHADQKLVYQLKSKKLCNRYFLSSCPYEDCTHNHNAKLTDPELEALKQVARLSPCPRGAWCEDPTCVAGHRCVQDPVCTRGSNCRFAEEMHNVDMKVAEFVTV</sequence>
<evidence type="ECO:0000313" key="5">
    <source>
        <dbReference type="Proteomes" id="UP000053317"/>
    </source>
</evidence>
<feature type="region of interest" description="Disordered" evidence="1">
    <location>
        <begin position="262"/>
        <end position="333"/>
    </location>
</feature>
<dbReference type="EMBL" id="LCWF01000118">
    <property type="protein sequence ID" value="KKY18706.1"/>
    <property type="molecule type" value="Genomic_DNA"/>
</dbReference>
<dbReference type="InterPro" id="IPR057654">
    <property type="entry name" value="Znf-CCCH_tandem"/>
</dbReference>
<dbReference type="AlphaFoldDB" id="A0A0G2E8M0"/>
<reference evidence="4 5" key="1">
    <citation type="submission" date="2015-05" db="EMBL/GenBank/DDBJ databases">
        <title>Distinctive expansion of gene families associated with plant cell wall degradation and secondary metabolism in the genomes of grapevine trunk pathogens.</title>
        <authorList>
            <person name="Lawrence D.P."/>
            <person name="Travadon R."/>
            <person name="Rolshausen P.E."/>
            <person name="Baumgartner K."/>
        </authorList>
    </citation>
    <scope>NUCLEOTIDE SEQUENCE [LARGE SCALE GENOMIC DNA]</scope>
    <source>
        <strain evidence="4">UCRPC4</strain>
    </source>
</reference>
<name>A0A0G2E8M0_PHACM</name>
<dbReference type="Pfam" id="PF25540">
    <property type="entry name" value="DUF7923"/>
    <property type="match status" value="1"/>
</dbReference>
<dbReference type="InterPro" id="IPR057683">
    <property type="entry name" value="DUF7923"/>
</dbReference>
<protein>
    <submittedName>
        <fullName evidence="4">Putative ccch zinc finger dna binding protein</fullName>
    </submittedName>
</protein>
<dbReference type="Proteomes" id="UP000053317">
    <property type="component" value="Unassembled WGS sequence"/>
</dbReference>
<proteinExistence type="predicted"/>
<comment type="caution">
    <text evidence="4">The sequence shown here is derived from an EMBL/GenBank/DDBJ whole genome shotgun (WGS) entry which is preliminary data.</text>
</comment>
<evidence type="ECO:0000259" key="3">
    <source>
        <dbReference type="Pfam" id="PF25543"/>
    </source>
</evidence>
<evidence type="ECO:0000313" key="4">
    <source>
        <dbReference type="EMBL" id="KKY18706.1"/>
    </source>
</evidence>
<feature type="domain" description="DUF7923" evidence="2">
    <location>
        <begin position="73"/>
        <end position="251"/>
    </location>
</feature>
<dbReference type="PANTHER" id="PTHR37543">
    <property type="entry name" value="CCCH ZINC FINGER DNA BINDING PROTEIN (AFU_ORTHOLOGUE AFUA_5G12760)"/>
    <property type="match status" value="1"/>
</dbReference>
<gene>
    <name evidence="4" type="ORF">UCRPC4_g04857</name>
</gene>
<reference evidence="4 5" key="2">
    <citation type="submission" date="2015-05" db="EMBL/GenBank/DDBJ databases">
        <authorList>
            <person name="Morales-Cruz A."/>
            <person name="Amrine K.C."/>
            <person name="Cantu D."/>
        </authorList>
    </citation>
    <scope>NUCLEOTIDE SEQUENCE [LARGE SCALE GENOMIC DNA]</scope>
    <source>
        <strain evidence="4">UCRPC4</strain>
    </source>
</reference>
<accession>A0A0G2E8M0</accession>
<feature type="domain" description="Tandem CCCH zinc finger" evidence="3">
    <location>
        <begin position="382"/>
        <end position="433"/>
    </location>
</feature>
<keyword evidence="5" id="KW-1185">Reference proteome</keyword>
<dbReference type="OrthoDB" id="2270193at2759"/>
<evidence type="ECO:0000259" key="2">
    <source>
        <dbReference type="Pfam" id="PF25540"/>
    </source>
</evidence>